<evidence type="ECO:0000256" key="19">
    <source>
        <dbReference type="ARBA" id="ARBA00023180"/>
    </source>
</evidence>
<keyword evidence="17" id="KW-1015">Disulfide bond</keyword>
<comment type="subcellular location">
    <subcellularLocation>
        <location evidence="1">Cell membrane</location>
        <topology evidence="1">Single-pass type I membrane protein</topology>
    </subcellularLocation>
    <subcellularLocation>
        <location evidence="3">Cell projection</location>
        <location evidence="3">Ruffle</location>
    </subcellularLocation>
    <subcellularLocation>
        <location evidence="2">Early endosome</location>
    </subcellularLocation>
</comment>
<gene>
    <name evidence="25" type="primary">Tlr4</name>
    <name evidence="25" type="ORF">VIRALT_R01334</name>
</gene>
<name>A0A7K5L439_VIRAL</name>
<keyword evidence="9" id="KW-0732">Signal</keyword>
<dbReference type="Gene3D" id="3.80.10.10">
    <property type="entry name" value="Ribonuclease Inhibitor"/>
    <property type="match status" value="1"/>
</dbReference>
<evidence type="ECO:0000256" key="5">
    <source>
        <dbReference type="ARBA" id="ARBA00022475"/>
    </source>
</evidence>
<dbReference type="Proteomes" id="UP000589495">
    <property type="component" value="Unassembled WGS sequence"/>
</dbReference>
<keyword evidence="26" id="KW-1185">Reference proteome</keyword>
<keyword evidence="21" id="KW-0966">Cell projection</keyword>
<dbReference type="GO" id="GO:0034142">
    <property type="term" value="P:toll-like receptor 4 signaling pathway"/>
    <property type="evidence" value="ECO:0007669"/>
    <property type="project" value="TreeGrafter"/>
</dbReference>
<dbReference type="InterPro" id="IPR001611">
    <property type="entry name" value="Leu-rich_rpt"/>
</dbReference>
<dbReference type="GO" id="GO:0005769">
    <property type="term" value="C:early endosome"/>
    <property type="evidence" value="ECO:0007669"/>
    <property type="project" value="UniProtKB-SubCell"/>
</dbReference>
<dbReference type="FunFam" id="3.40.50.10140:FF:000006">
    <property type="entry name" value="Toll-like receptor 4"/>
    <property type="match status" value="1"/>
</dbReference>
<keyword evidence="8 23" id="KW-0812">Transmembrane</keyword>
<dbReference type="GO" id="GO:0046696">
    <property type="term" value="C:lipopolysaccharide receptor complex"/>
    <property type="evidence" value="ECO:0007669"/>
    <property type="project" value="TreeGrafter"/>
</dbReference>
<keyword evidence="14 23" id="KW-1133">Transmembrane helix</keyword>
<dbReference type="InterPro" id="IPR000157">
    <property type="entry name" value="TIR_dom"/>
</dbReference>
<comment type="caution">
    <text evidence="25">The sequence shown here is derived from an EMBL/GenBank/DDBJ whole genome shotgun (WGS) entry which is preliminary data.</text>
</comment>
<dbReference type="PIRSF" id="PIRSF037595">
    <property type="entry name" value="Toll-like_receptor"/>
    <property type="match status" value="1"/>
</dbReference>
<evidence type="ECO:0000256" key="1">
    <source>
        <dbReference type="ARBA" id="ARBA00004251"/>
    </source>
</evidence>
<evidence type="ECO:0000256" key="9">
    <source>
        <dbReference type="ARBA" id="ARBA00022729"/>
    </source>
</evidence>
<keyword evidence="19" id="KW-0325">Glycoprotein</keyword>
<keyword evidence="7" id="KW-0433">Leucine-rich repeat</keyword>
<dbReference type="GO" id="GO:0004888">
    <property type="term" value="F:transmembrane signaling receptor activity"/>
    <property type="evidence" value="ECO:0007669"/>
    <property type="project" value="InterPro"/>
</dbReference>
<dbReference type="PANTHER" id="PTHR24365:SF521">
    <property type="entry name" value="TOLL-LIKE RECEPTOR 4"/>
    <property type="match status" value="1"/>
</dbReference>
<dbReference type="GO" id="GO:0006954">
    <property type="term" value="P:inflammatory response"/>
    <property type="evidence" value="ECO:0007669"/>
    <property type="project" value="UniProtKB-KW"/>
</dbReference>
<keyword evidence="5" id="KW-1003">Cell membrane</keyword>
<dbReference type="InterPro" id="IPR003591">
    <property type="entry name" value="Leu-rich_rpt_typical-subtyp"/>
</dbReference>
<dbReference type="SUPFAM" id="SSF52058">
    <property type="entry name" value="L domain-like"/>
    <property type="match status" value="2"/>
</dbReference>
<keyword evidence="13" id="KW-0391">Immunity</keyword>
<evidence type="ECO:0000259" key="24">
    <source>
        <dbReference type="PROSITE" id="PS50104"/>
    </source>
</evidence>
<keyword evidence="11" id="KW-0967">Endosome</keyword>
<evidence type="ECO:0000256" key="18">
    <source>
        <dbReference type="ARBA" id="ARBA00023170"/>
    </source>
</evidence>
<evidence type="ECO:0000256" key="8">
    <source>
        <dbReference type="ARBA" id="ARBA00022692"/>
    </source>
</evidence>
<dbReference type="Pfam" id="PF12799">
    <property type="entry name" value="LRR_4"/>
    <property type="match status" value="1"/>
</dbReference>
<keyword evidence="18" id="KW-0675">Receptor</keyword>
<evidence type="ECO:0000256" key="20">
    <source>
        <dbReference type="ARBA" id="ARBA00023198"/>
    </source>
</evidence>
<evidence type="ECO:0000256" key="10">
    <source>
        <dbReference type="ARBA" id="ARBA00022737"/>
    </source>
</evidence>
<dbReference type="InterPro" id="IPR035897">
    <property type="entry name" value="Toll_tir_struct_dom_sf"/>
</dbReference>
<evidence type="ECO:0000256" key="17">
    <source>
        <dbReference type="ARBA" id="ARBA00023157"/>
    </source>
</evidence>
<dbReference type="GO" id="GO:0050829">
    <property type="term" value="P:defense response to Gram-negative bacterium"/>
    <property type="evidence" value="ECO:0007669"/>
    <property type="project" value="TreeGrafter"/>
</dbReference>
<dbReference type="PANTHER" id="PTHR24365">
    <property type="entry name" value="TOLL-LIKE RECEPTOR"/>
    <property type="match status" value="1"/>
</dbReference>
<proteinExistence type="inferred from homology"/>
<dbReference type="GO" id="GO:0032497">
    <property type="term" value="P:detection of lipopolysaccharide"/>
    <property type="evidence" value="ECO:0007669"/>
    <property type="project" value="TreeGrafter"/>
</dbReference>
<evidence type="ECO:0000256" key="4">
    <source>
        <dbReference type="ARBA" id="ARBA00009634"/>
    </source>
</evidence>
<evidence type="ECO:0000256" key="16">
    <source>
        <dbReference type="ARBA" id="ARBA00023136"/>
    </source>
</evidence>
<dbReference type="SUPFAM" id="SSF52200">
    <property type="entry name" value="Toll/Interleukin receptor TIR domain"/>
    <property type="match status" value="1"/>
</dbReference>
<dbReference type="InterPro" id="IPR032675">
    <property type="entry name" value="LRR_dom_sf"/>
</dbReference>
<dbReference type="SMART" id="SM00255">
    <property type="entry name" value="TIR"/>
    <property type="match status" value="1"/>
</dbReference>
<keyword evidence="15" id="KW-0520">NAD</keyword>
<keyword evidence="10" id="KW-0677">Repeat</keyword>
<dbReference type="PROSITE" id="PS51450">
    <property type="entry name" value="LRR"/>
    <property type="match status" value="1"/>
</dbReference>
<dbReference type="GO" id="GO:0045087">
    <property type="term" value="P:innate immune response"/>
    <property type="evidence" value="ECO:0007669"/>
    <property type="project" value="UniProtKB-KW"/>
</dbReference>
<keyword evidence="12" id="KW-0832">Ubl conjugation</keyword>
<evidence type="ECO:0000256" key="13">
    <source>
        <dbReference type="ARBA" id="ARBA00022859"/>
    </source>
</evidence>
<feature type="non-terminal residue" evidence="25">
    <location>
        <position position="807"/>
    </location>
</feature>
<evidence type="ECO:0000256" key="2">
    <source>
        <dbReference type="ARBA" id="ARBA00004412"/>
    </source>
</evidence>
<dbReference type="PROSITE" id="PS50104">
    <property type="entry name" value="TIR"/>
    <property type="match status" value="1"/>
</dbReference>
<evidence type="ECO:0000256" key="21">
    <source>
        <dbReference type="ARBA" id="ARBA00023273"/>
    </source>
</evidence>
<evidence type="ECO:0000256" key="14">
    <source>
        <dbReference type="ARBA" id="ARBA00022989"/>
    </source>
</evidence>
<evidence type="ECO:0000256" key="7">
    <source>
        <dbReference type="ARBA" id="ARBA00022614"/>
    </source>
</evidence>
<dbReference type="GO" id="GO:0001726">
    <property type="term" value="C:ruffle"/>
    <property type="evidence" value="ECO:0007669"/>
    <property type="project" value="UniProtKB-SubCell"/>
</dbReference>
<dbReference type="InterPro" id="IPR017241">
    <property type="entry name" value="Toll-like_receptor"/>
</dbReference>
<evidence type="ECO:0000256" key="11">
    <source>
        <dbReference type="ARBA" id="ARBA00022753"/>
    </source>
</evidence>
<evidence type="ECO:0000256" key="15">
    <source>
        <dbReference type="ARBA" id="ARBA00023027"/>
    </source>
</evidence>
<dbReference type="InterPro" id="IPR025875">
    <property type="entry name" value="Leu-rich_rpt_4"/>
</dbReference>
<protein>
    <recommendedName>
        <fullName evidence="22">Toll-like receptor 4</fullName>
    </recommendedName>
</protein>
<keyword evidence="20" id="KW-0395">Inflammatory response</keyword>
<evidence type="ECO:0000256" key="22">
    <source>
        <dbReference type="ARBA" id="ARBA00040109"/>
    </source>
</evidence>
<dbReference type="AlphaFoldDB" id="A0A7K5L439"/>
<evidence type="ECO:0000256" key="3">
    <source>
        <dbReference type="ARBA" id="ARBA00004466"/>
    </source>
</evidence>
<sequence length="807" mass="91506">LPLLQVTPNTTFRCTGLNISGVPDGVPNTTQNLDLSFSNLKSLSSNYFASVPELQLLDLSRCHLHTVEDNSFMDLRQLSTLILTANSLQYLGKAAFYGLTSLKKLVLVETNRTSLSELPIGHLHTLQELNLGHNSITSLKLPEYFANMTSLRHLSFFSNKITSISRGDLDALREGNRLNLTLVLSLNNIKSIEPGAFAGIHLAELALRSAFENFSVMQTSLQGLSGLQVSRLIVGEFSDSERLQDFERGLLSGLCQVQMEEFVLICFKWFEDNTDTLFDCIGNVSTIRLVDLGLEEMSEIPVLSKVKHLECKKCQFENVPAVKLSLFKELRVLRITKNKRLRNFKQKFKGLSNLEVIDLSENSLTFSRCCSPQFQNCPNLKHLNLSFNSNIRLTGDFTNVKNLLYLDLQHTTLVGPGSFPVFLSLQRLIYLDISHTKTEVKSQCTFCGLNSLQVLKMAGNSFEDNKLANNFKNLSHLHTLDISSCKLVHVDQSTFDALSELKELNISNNKLLTFDPGVYQPLQSLRVLDVSRNQLTVLLDSAREILPDSLVLLDISQNLFDCSCVYLDFLIWIREKQELLQNQELMLCHTPSYVTNVSLPSFDLSSCHINAAQVVFSMAVFVCVVVLLFVIYKYYFQLYYCLVLLSGCKHSAERGDTYDAFVIHSSKDQEWVIKELVEPLEGGTPPFHLCLYYRDFLPGVPVVTNIIQEGFLSSRNVIAVISTDFLESKWCSFEFDIAQSWQLVEGKAGIIMIVLEDVNKALLRQRLGLSRYLRRNTYLEWKDKEISKHIFWRQLTGVLLEGKSWNH</sequence>
<keyword evidence="16 23" id="KW-0472">Membrane</keyword>
<organism evidence="25 26">
    <name type="scientific">Vireo altiloquus</name>
    <name type="common">Black-whiskered vireo</name>
    <name type="synonym">Muscicapa altiloqua</name>
    <dbReference type="NCBI Taxonomy" id="34956"/>
    <lineage>
        <taxon>Eukaryota</taxon>
        <taxon>Metazoa</taxon>
        <taxon>Chordata</taxon>
        <taxon>Craniata</taxon>
        <taxon>Vertebrata</taxon>
        <taxon>Euteleostomi</taxon>
        <taxon>Archelosauria</taxon>
        <taxon>Archosauria</taxon>
        <taxon>Dinosauria</taxon>
        <taxon>Saurischia</taxon>
        <taxon>Theropoda</taxon>
        <taxon>Coelurosauria</taxon>
        <taxon>Aves</taxon>
        <taxon>Neognathae</taxon>
        <taxon>Neoaves</taxon>
        <taxon>Telluraves</taxon>
        <taxon>Australaves</taxon>
        <taxon>Passeriformes</taxon>
        <taxon>Corvoidea</taxon>
        <taxon>Vireonidae</taxon>
        <taxon>Vireoninae</taxon>
        <taxon>Vireo</taxon>
    </lineage>
</organism>
<feature type="domain" description="TIR" evidence="24">
    <location>
        <begin position="656"/>
        <end position="799"/>
    </location>
</feature>
<dbReference type="SMART" id="SM00369">
    <property type="entry name" value="LRR_TYP"/>
    <property type="match status" value="9"/>
</dbReference>
<dbReference type="Pfam" id="PF13855">
    <property type="entry name" value="LRR_8"/>
    <property type="match status" value="2"/>
</dbReference>
<dbReference type="GO" id="GO:0001530">
    <property type="term" value="F:lipopolysaccharide binding"/>
    <property type="evidence" value="ECO:0007669"/>
    <property type="project" value="TreeGrafter"/>
</dbReference>
<dbReference type="Gene3D" id="3.40.50.10140">
    <property type="entry name" value="Toll/interleukin-1 receptor homology (TIR) domain"/>
    <property type="match status" value="1"/>
</dbReference>
<evidence type="ECO:0000256" key="23">
    <source>
        <dbReference type="SAM" id="Phobius"/>
    </source>
</evidence>
<feature type="non-terminal residue" evidence="25">
    <location>
        <position position="1"/>
    </location>
</feature>
<dbReference type="GO" id="GO:0002755">
    <property type="term" value="P:MyD88-dependent toll-like receptor signaling pathway"/>
    <property type="evidence" value="ECO:0007669"/>
    <property type="project" value="TreeGrafter"/>
</dbReference>
<evidence type="ECO:0000313" key="25">
    <source>
        <dbReference type="EMBL" id="NWT12623.1"/>
    </source>
</evidence>
<accession>A0A7K5L439</accession>
<keyword evidence="6" id="KW-0399">Innate immunity</keyword>
<dbReference type="Pfam" id="PF01582">
    <property type="entry name" value="TIR"/>
    <property type="match status" value="1"/>
</dbReference>
<dbReference type="GO" id="GO:0001875">
    <property type="term" value="F:lipopolysaccharide immune receptor activity"/>
    <property type="evidence" value="ECO:0007669"/>
    <property type="project" value="TreeGrafter"/>
</dbReference>
<feature type="transmembrane region" description="Helical" evidence="23">
    <location>
        <begin position="614"/>
        <end position="635"/>
    </location>
</feature>
<reference evidence="25 26" key="1">
    <citation type="submission" date="2019-09" db="EMBL/GenBank/DDBJ databases">
        <title>Bird 10,000 Genomes (B10K) Project - Family phase.</title>
        <authorList>
            <person name="Zhang G."/>
        </authorList>
    </citation>
    <scope>NUCLEOTIDE SEQUENCE [LARGE SCALE GENOMIC DNA]</scope>
    <source>
        <strain evidence="25">B10K-DU-001-22</strain>
        <tissue evidence="25">Muscle</tissue>
    </source>
</reference>
<evidence type="ECO:0000313" key="26">
    <source>
        <dbReference type="Proteomes" id="UP000589495"/>
    </source>
</evidence>
<dbReference type="GO" id="GO:0005886">
    <property type="term" value="C:plasma membrane"/>
    <property type="evidence" value="ECO:0007669"/>
    <property type="project" value="UniProtKB-SubCell"/>
</dbReference>
<evidence type="ECO:0000256" key="12">
    <source>
        <dbReference type="ARBA" id="ARBA00022843"/>
    </source>
</evidence>
<evidence type="ECO:0000256" key="6">
    <source>
        <dbReference type="ARBA" id="ARBA00022588"/>
    </source>
</evidence>
<comment type="similarity">
    <text evidence="4">Belongs to the Toll-like receptor family.</text>
</comment>
<dbReference type="EMBL" id="VZRF01006272">
    <property type="protein sequence ID" value="NWT12623.1"/>
    <property type="molecule type" value="Genomic_DNA"/>
</dbReference>